<dbReference type="RefSeq" id="WP_128326674.1">
    <property type="nucleotide sequence ID" value="NZ_QJRG01000050.1"/>
</dbReference>
<evidence type="ECO:0000313" key="2">
    <source>
        <dbReference type="EMBL" id="RWU17256.1"/>
    </source>
</evidence>
<dbReference type="AlphaFoldDB" id="A0A443ZEW7"/>
<reference evidence="2 3" key="1">
    <citation type="submission" date="2018-06" db="EMBL/GenBank/DDBJ databases">
        <title>Bacteria isolated from soil of Wuhan.</title>
        <authorList>
            <person name="Wei X."/>
            <person name="Chunhua H."/>
        </authorList>
    </citation>
    <scope>NUCLEOTIDE SEQUENCE [LARGE SCALE GENOMIC DNA]</scope>
    <source>
        <strain evidence="3">xwS2</strain>
    </source>
</reference>
<evidence type="ECO:0000256" key="1">
    <source>
        <dbReference type="SAM" id="Phobius"/>
    </source>
</evidence>
<dbReference type="EMBL" id="QJRG01000050">
    <property type="protein sequence ID" value="RWU17256.1"/>
    <property type="molecule type" value="Genomic_DNA"/>
</dbReference>
<gene>
    <name evidence="2" type="ORF">DM813_28265</name>
</gene>
<comment type="caution">
    <text evidence="2">The sequence shown here is derived from an EMBL/GenBank/DDBJ whole genome shotgun (WGS) entry which is preliminary data.</text>
</comment>
<keyword evidence="1" id="KW-0812">Transmembrane</keyword>
<dbReference type="Proteomes" id="UP000288983">
    <property type="component" value="Unassembled WGS sequence"/>
</dbReference>
<accession>A0A443ZEW7</accession>
<keyword evidence="1" id="KW-1133">Transmembrane helix</keyword>
<dbReference type="OrthoDB" id="10016561at2"/>
<proteinExistence type="predicted"/>
<evidence type="ECO:0000313" key="3">
    <source>
        <dbReference type="Proteomes" id="UP000288983"/>
    </source>
</evidence>
<feature type="transmembrane region" description="Helical" evidence="1">
    <location>
        <begin position="83"/>
        <end position="103"/>
    </location>
</feature>
<sequence>MLVGFLLLVVQIVTMTAWAESNVRKTPEGVKLLNTLSSAGLFFLRWRAFADCKSELRSLQKIMGALALISIGLFSIVPEESKQAASIYPVAFMVLWMSIKVGIDVRGQFGEMMSMAVILFCVPLIVLFCKWLGFLPAVVVDQVRMTVPVMRHFVLQDYQFALILAFLFGITGVIMAVFQVLFFSIIPLMLLFLMVLVSKLSRNLLGWSTSRARNCVAVYVLFLGPTLFFLHAYHFI</sequence>
<feature type="transmembrane region" description="Helical" evidence="1">
    <location>
        <begin position="115"/>
        <end position="140"/>
    </location>
</feature>
<feature type="transmembrane region" description="Helical" evidence="1">
    <location>
        <begin position="58"/>
        <end position="77"/>
    </location>
</feature>
<keyword evidence="1" id="KW-0472">Membrane</keyword>
<feature type="transmembrane region" description="Helical" evidence="1">
    <location>
        <begin position="214"/>
        <end position="233"/>
    </location>
</feature>
<organism evidence="2 3">
    <name type="scientific">Pseudomonas alkylphenolica</name>
    <dbReference type="NCBI Taxonomy" id="237609"/>
    <lineage>
        <taxon>Bacteria</taxon>
        <taxon>Pseudomonadati</taxon>
        <taxon>Pseudomonadota</taxon>
        <taxon>Gammaproteobacteria</taxon>
        <taxon>Pseudomonadales</taxon>
        <taxon>Pseudomonadaceae</taxon>
        <taxon>Pseudomonas</taxon>
    </lineage>
</organism>
<feature type="transmembrane region" description="Helical" evidence="1">
    <location>
        <begin position="29"/>
        <end position="46"/>
    </location>
</feature>
<name>A0A443ZEW7_9PSED</name>
<protein>
    <submittedName>
        <fullName evidence="2">Uncharacterized protein</fullName>
    </submittedName>
</protein>
<feature type="transmembrane region" description="Helical" evidence="1">
    <location>
        <begin position="160"/>
        <end position="193"/>
    </location>
</feature>